<gene>
    <name evidence="2" type="ORF">ADUPG1_008020</name>
</gene>
<dbReference type="Proteomes" id="UP001057375">
    <property type="component" value="Unassembled WGS sequence"/>
</dbReference>
<keyword evidence="3" id="KW-1185">Reference proteome</keyword>
<sequence>MSHFENHQIKLTQKWELLFYCQKYSQIPLSPEDVDGTCEKSSAIPLSHFLFSFLSNGNIRSLTINIQTNRKNYNHIVNLDPAPNWVSILGNCFHTKPTKPEDLSQHSDQKSEISFIGCSIAKFDSCGISKLTSQPCLDSKRLRAKEMVKHLELRFVTSHKTIDYASISQAFALRSDIPFQSKIPSQQLQEAVIEKPTILEEPKISQSSSSMPQLLCKIAQISPANEKKTSDKTLGKFVTPPRPTGKSSHWRFLQECFPLSEEIKTEISSSPIKPRLPDKRRHLLGANFAAQKEDPVDSAEEEKETSKDCEELDTKAKHNEDRAPSLLSLLSDGIEEDQEDSLDSMEKSRYQLVSWILEKGMDKVLFDQE</sequence>
<feature type="compositionally biased region" description="Basic and acidic residues" evidence="1">
    <location>
        <begin position="304"/>
        <end position="323"/>
    </location>
</feature>
<evidence type="ECO:0000256" key="1">
    <source>
        <dbReference type="SAM" id="MobiDB-lite"/>
    </source>
</evidence>
<comment type="caution">
    <text evidence="2">The sequence shown here is derived from an EMBL/GenBank/DDBJ whole genome shotgun (WGS) entry which is preliminary data.</text>
</comment>
<organism evidence="2 3">
    <name type="scientific">Aduncisulcus paluster</name>
    <dbReference type="NCBI Taxonomy" id="2918883"/>
    <lineage>
        <taxon>Eukaryota</taxon>
        <taxon>Metamonada</taxon>
        <taxon>Carpediemonas-like organisms</taxon>
        <taxon>Aduncisulcus</taxon>
    </lineage>
</organism>
<dbReference type="EMBL" id="BQXS01010856">
    <property type="protein sequence ID" value="GKT34720.1"/>
    <property type="molecule type" value="Genomic_DNA"/>
</dbReference>
<name>A0ABQ5KUL6_9EUKA</name>
<feature type="compositionally biased region" description="Acidic residues" evidence="1">
    <location>
        <begin position="333"/>
        <end position="343"/>
    </location>
</feature>
<protein>
    <submittedName>
        <fullName evidence="2">Uncharacterized protein</fullName>
    </submittedName>
</protein>
<proteinExistence type="predicted"/>
<feature type="region of interest" description="Disordered" evidence="1">
    <location>
        <begin position="287"/>
        <end position="345"/>
    </location>
</feature>
<evidence type="ECO:0000313" key="2">
    <source>
        <dbReference type="EMBL" id="GKT34720.1"/>
    </source>
</evidence>
<evidence type="ECO:0000313" key="3">
    <source>
        <dbReference type="Proteomes" id="UP001057375"/>
    </source>
</evidence>
<accession>A0ABQ5KUL6</accession>
<reference evidence="2" key="1">
    <citation type="submission" date="2022-03" db="EMBL/GenBank/DDBJ databases">
        <title>Draft genome sequence of Aduncisulcus paluster, a free-living microaerophilic Fornicata.</title>
        <authorList>
            <person name="Yuyama I."/>
            <person name="Kume K."/>
            <person name="Tamura T."/>
            <person name="Inagaki Y."/>
            <person name="Hashimoto T."/>
        </authorList>
    </citation>
    <scope>NUCLEOTIDE SEQUENCE</scope>
    <source>
        <strain evidence="2">NY0171</strain>
    </source>
</reference>